<accession>A0AC54ZA07</accession>
<proteinExistence type="predicted"/>
<gene>
    <name evidence="2" type="primary">ZNF839</name>
</gene>
<protein>
    <submittedName>
        <fullName evidence="2">Zinc finger protein 839</fullName>
    </submittedName>
</protein>
<keyword evidence="1" id="KW-1185">Reference proteome</keyword>
<dbReference type="Proteomes" id="UP000694850">
    <property type="component" value="Unplaced"/>
</dbReference>
<name>A0AC54ZA07_ORYAF</name>
<evidence type="ECO:0000313" key="2">
    <source>
        <dbReference type="RefSeq" id="XP_042638505.1"/>
    </source>
</evidence>
<reference evidence="2" key="1">
    <citation type="submission" date="2025-08" db="UniProtKB">
        <authorList>
            <consortium name="RefSeq"/>
        </authorList>
    </citation>
    <scope>IDENTIFICATION</scope>
</reference>
<sequence length="852" mass="89885">MANTDPEAEESSEDGSGGEGRAPLGPSGSAARLAPLGPEQLRRVLEQVTKAQPSAEPPPQPFVLQDAARRLRDAAQQAALHALSHLANILPSPQNSLRQLEAICVKVTSGETPGQERPMPPPAAFQPRTVWPSPPLRRNHSQVGLSVTGPPLLRVQPLLRTGPQPCHLSSPPRPPVEMLVQRPLPTLSPVSVKRAAAPKAPSGQTVLSAPPPASDPPPLTSISPSSANVFISSLHTKHAEKLKKPIEVKTRSGRISRPPKYKAKDYRFIKTEDLADGHLSDSDDYSELSVGEDEDQRGKRVPFESYSCSLRPKAFKCQTCEKSYIGKGGLARHFRLNPGHGQVEPAVLLSAKANGYLSRGCMEDRSISPASPESSAPTVLSEEGVLSHCATEADRGGQEFVSQWDRERLVAGALPQLTPVVTVCDFLLMKVERTHLAKPLFPAVYKEFEELHEMVKKMCQDYLRSSGPCSLELLEINNSQVAESLGITEELLKRRGTYAGCPPGSRISPGADRAESGGQKRGSKITEEVLTSVKRTRRETVPKDAMGPLAAPAGGQERSRTECAPAARAGCGLQVSGRSSYHCGEGHPVAGPVSGHSMLLAGQQLRVFADVQGVSVGPSLLPSDASGPAHPQLARAAPELSGQRAGGSPYGVDLCCPLVSGGRLGSQLPAGAGNAGVRNPGSMYTSHSDGWQASPGTVTLMNVTMPSPETALFPEAAQVAHASRTAAQPGPQLGLDRLQSATSDHGSHVGDLGQFSCGAAQTELENIVAVGETMAFEITSGCHDLFAQGQDQIFIQASDGFMLSHPGPVGTREGDILVSKAEGPPLQVDLPPAGVPLEAVEAFLTSGTNPPP</sequence>
<organism evidence="1 2">
    <name type="scientific">Orycteropus afer afer</name>
    <dbReference type="NCBI Taxonomy" id="1230840"/>
    <lineage>
        <taxon>Eukaryota</taxon>
        <taxon>Metazoa</taxon>
        <taxon>Chordata</taxon>
        <taxon>Craniata</taxon>
        <taxon>Vertebrata</taxon>
        <taxon>Euteleostomi</taxon>
        <taxon>Mammalia</taxon>
        <taxon>Eutheria</taxon>
        <taxon>Afrotheria</taxon>
        <taxon>Tubulidentata</taxon>
        <taxon>Orycteropodidae</taxon>
        <taxon>Orycteropus</taxon>
    </lineage>
</organism>
<evidence type="ECO:0000313" key="1">
    <source>
        <dbReference type="Proteomes" id="UP000694850"/>
    </source>
</evidence>
<dbReference type="RefSeq" id="XP_042638505.1">
    <property type="nucleotide sequence ID" value="XM_042782571.1"/>
</dbReference>